<evidence type="ECO:0000313" key="2">
    <source>
        <dbReference type="Proteomes" id="UP000003781"/>
    </source>
</evidence>
<reference evidence="1 2" key="1">
    <citation type="submission" date="2007-03" db="EMBL/GenBank/DDBJ databases">
        <authorList>
            <person name="Stal L."/>
            <person name="Ferriera S."/>
            <person name="Johnson J."/>
            <person name="Kravitz S."/>
            <person name="Beeson K."/>
            <person name="Sutton G."/>
            <person name="Rogers Y.-H."/>
            <person name="Friedman R."/>
            <person name="Frazier M."/>
            <person name="Venter J.C."/>
        </authorList>
    </citation>
    <scope>NUCLEOTIDE SEQUENCE [LARGE SCALE GENOMIC DNA]</scope>
    <source>
        <strain evidence="1 2">CCY0110</strain>
    </source>
</reference>
<protein>
    <submittedName>
        <fullName evidence="1">Uncharacterized protein</fullName>
    </submittedName>
</protein>
<dbReference type="PROSITE" id="PS51318">
    <property type="entry name" value="TAT"/>
    <property type="match status" value="1"/>
</dbReference>
<dbReference type="EMBL" id="AAXW01000046">
    <property type="protein sequence ID" value="EAZ89382.1"/>
    <property type="molecule type" value="Genomic_DNA"/>
</dbReference>
<dbReference type="RefSeq" id="WP_008277552.1">
    <property type="nucleotide sequence ID" value="NZ_AAXW01000046.1"/>
</dbReference>
<organism evidence="1 2">
    <name type="scientific">Crocosphaera chwakensis CCY0110</name>
    <dbReference type="NCBI Taxonomy" id="391612"/>
    <lineage>
        <taxon>Bacteria</taxon>
        <taxon>Bacillati</taxon>
        <taxon>Cyanobacteriota</taxon>
        <taxon>Cyanophyceae</taxon>
        <taxon>Oscillatoriophycideae</taxon>
        <taxon>Chroococcales</taxon>
        <taxon>Aphanothecaceae</taxon>
        <taxon>Crocosphaera</taxon>
        <taxon>Crocosphaera chwakensis</taxon>
    </lineage>
</organism>
<keyword evidence="2" id="KW-1185">Reference proteome</keyword>
<sequence>MKNSATRRKFLIGAGASVGVGLTHKLILPTVAKTTEPTLNIYVIIWRSVGGKIPWNSSSPQEVAEKGAYVIWAYIQQEIYRRGGLLLLSFLSPTALIQLLVNIYNKGSIIGHAALYAKYQHINGSSEQIVFSNTGSNVGMYIRWYDHLSKTFDLSTVNPKFPKSEPYQRGFPRILACCYLLETLAGHLSDGTFETIEEFKGRVKKHSPPRVSKQTLKGTEAEKTFSLLKEIKHQTSNINTSGAPKDYGLNTTEVRKIGDLLNPKPVANLGQPQPMKSYLIGGEEHQIYGGCANAVASVLKAAKLQNMIEDRAKFRIELSFDNFKDAVIPILVGANAFNRNTGKANDADLIRELQRLPQTWGSGNTVEFFDPNYWYDQLPANRNSFENLLQDIQ</sequence>
<comment type="caution">
    <text evidence="1">The sequence shown here is derived from an EMBL/GenBank/DDBJ whole genome shotgun (WGS) entry which is preliminary data.</text>
</comment>
<dbReference type="AlphaFoldDB" id="A3IVZ6"/>
<name>A3IVZ6_9CHRO</name>
<proteinExistence type="predicted"/>
<dbReference type="Proteomes" id="UP000003781">
    <property type="component" value="Unassembled WGS sequence"/>
</dbReference>
<gene>
    <name evidence="1" type="ORF">CY0110_30915</name>
</gene>
<evidence type="ECO:0000313" key="1">
    <source>
        <dbReference type="EMBL" id="EAZ89382.1"/>
    </source>
</evidence>
<dbReference type="InterPro" id="IPR006311">
    <property type="entry name" value="TAT_signal"/>
</dbReference>
<accession>A3IVZ6</accession>